<reference evidence="4" key="1">
    <citation type="journal article" date="2020" name="mSystems">
        <title>Genome- and Community-Level Interaction Insights into Carbon Utilization and Element Cycling Functions of Hydrothermarchaeota in Hydrothermal Sediment.</title>
        <authorList>
            <person name="Zhou Z."/>
            <person name="Liu Y."/>
            <person name="Xu W."/>
            <person name="Pan J."/>
            <person name="Luo Z.H."/>
            <person name="Li M."/>
        </authorList>
    </citation>
    <scope>NUCLEOTIDE SEQUENCE [LARGE SCALE GENOMIC DNA]</scope>
    <source>
        <strain evidence="4">HyVt-538</strain>
    </source>
</reference>
<dbReference type="PROSITE" id="PS52035">
    <property type="entry name" value="PEPTIDASE_M14"/>
    <property type="match status" value="1"/>
</dbReference>
<dbReference type="Gene3D" id="2.60.40.3120">
    <property type="match status" value="1"/>
</dbReference>
<dbReference type="PANTHER" id="PTHR12756:SF11">
    <property type="entry name" value="CYTOSOLIC CARBOXYPEPTIDASE 1"/>
    <property type="match status" value="1"/>
</dbReference>
<gene>
    <name evidence="4" type="ORF">ENK01_00090</name>
</gene>
<evidence type="ECO:0000256" key="2">
    <source>
        <dbReference type="PROSITE-ProRule" id="PRU01379"/>
    </source>
</evidence>
<comment type="cofactor">
    <cofactor evidence="1">
        <name>Zn(2+)</name>
        <dbReference type="ChEBI" id="CHEBI:29105"/>
    </cofactor>
</comment>
<dbReference type="AlphaFoldDB" id="A0A7V5NW50"/>
<protein>
    <recommendedName>
        <fullName evidence="3">Peptidase M14 domain-containing protein</fullName>
    </recommendedName>
</protein>
<dbReference type="InterPro" id="IPR040626">
    <property type="entry name" value="Pepdidase_M14_N"/>
</dbReference>
<sequence length="375" mass="41924">MITITQGFDGGNIELVTAENAQNIRLNIRKDNGSDFYQWFYFRLSGGQGQAVRMVIDNAAGSAYPGGWENYAARASYDRDEWFCVPTRYENGQLVIEHTPEQDTVWYACFAPFSMQRHADLVADCQMHPDVRLSLLGQTLDGQDFDKLTIGAPDGAKKQVWFIARQHPGETMAEWWMEGFLARLLDDDDPTTRILREKCVFHVIPNMNPDGSLRGHLRTNACGANLNREWGIATRERSPEVLMVMEEMARTGVDFCLDVHGDEALPYNFIAGSEGIPGYTDKQAGLLQAFTKAYKAFSPDFQTKHGYDVDAPGTANMTMATSWVAHEHDCLAMTLEMPFKDNADLPDPVRGWSPERAALLGRDVLGALLAVVDDL</sequence>
<name>A0A7V5NW50_9PROT</name>
<evidence type="ECO:0000313" key="4">
    <source>
        <dbReference type="EMBL" id="HHI88324.1"/>
    </source>
</evidence>
<dbReference type="GO" id="GO:0006508">
    <property type="term" value="P:proteolysis"/>
    <property type="evidence" value="ECO:0007669"/>
    <property type="project" value="InterPro"/>
</dbReference>
<evidence type="ECO:0000259" key="3">
    <source>
        <dbReference type="PROSITE" id="PS52035"/>
    </source>
</evidence>
<dbReference type="Proteomes" id="UP000885806">
    <property type="component" value="Unassembled WGS sequence"/>
</dbReference>
<organism evidence="4">
    <name type="scientific">Hellea balneolensis</name>
    <dbReference type="NCBI Taxonomy" id="287478"/>
    <lineage>
        <taxon>Bacteria</taxon>
        <taxon>Pseudomonadati</taxon>
        <taxon>Pseudomonadota</taxon>
        <taxon>Alphaproteobacteria</taxon>
        <taxon>Maricaulales</taxon>
        <taxon>Robiginitomaculaceae</taxon>
        <taxon>Hellea</taxon>
    </lineage>
</organism>
<dbReference type="Gene3D" id="3.40.630.10">
    <property type="entry name" value="Zn peptidases"/>
    <property type="match status" value="1"/>
</dbReference>
<dbReference type="Pfam" id="PF00246">
    <property type="entry name" value="Peptidase_M14"/>
    <property type="match status" value="1"/>
</dbReference>
<comment type="similarity">
    <text evidence="2">Belongs to the peptidase M14 family.</text>
</comment>
<dbReference type="CDD" id="cd06234">
    <property type="entry name" value="M14_PaCCP-like"/>
    <property type="match status" value="1"/>
</dbReference>
<feature type="domain" description="Peptidase M14" evidence="3">
    <location>
        <begin position="111"/>
        <end position="372"/>
    </location>
</feature>
<proteinExistence type="inferred from homology"/>
<accession>A0A7V5NW50</accession>
<dbReference type="PANTHER" id="PTHR12756">
    <property type="entry name" value="CYTOSOLIC CARBOXYPEPTIDASE"/>
    <property type="match status" value="1"/>
</dbReference>
<feature type="active site" description="Proton donor/acceptor" evidence="2">
    <location>
        <position position="336"/>
    </location>
</feature>
<dbReference type="GO" id="GO:0004181">
    <property type="term" value="F:metallocarboxypeptidase activity"/>
    <property type="evidence" value="ECO:0007669"/>
    <property type="project" value="InterPro"/>
</dbReference>
<comment type="caution">
    <text evidence="4">The sequence shown here is derived from an EMBL/GenBank/DDBJ whole genome shotgun (WGS) entry which is preliminary data.</text>
</comment>
<dbReference type="Pfam" id="PF18027">
    <property type="entry name" value="Pepdidase_M14_N"/>
    <property type="match status" value="1"/>
</dbReference>
<dbReference type="SUPFAM" id="SSF53187">
    <property type="entry name" value="Zn-dependent exopeptidases"/>
    <property type="match status" value="1"/>
</dbReference>
<dbReference type="InterPro" id="IPR050821">
    <property type="entry name" value="Cytosolic_carboxypeptidase"/>
</dbReference>
<dbReference type="EMBL" id="DROP01000005">
    <property type="protein sequence ID" value="HHI88324.1"/>
    <property type="molecule type" value="Genomic_DNA"/>
</dbReference>
<evidence type="ECO:0000256" key="1">
    <source>
        <dbReference type="ARBA" id="ARBA00001947"/>
    </source>
</evidence>
<dbReference type="GO" id="GO:0008270">
    <property type="term" value="F:zinc ion binding"/>
    <property type="evidence" value="ECO:0007669"/>
    <property type="project" value="InterPro"/>
</dbReference>
<dbReference type="InterPro" id="IPR000834">
    <property type="entry name" value="Peptidase_M14"/>
</dbReference>